<gene>
    <name evidence="5" type="ORF">FE392_18790</name>
</gene>
<dbReference type="InterPro" id="IPR009594">
    <property type="entry name" value="Tscrpt_reg_HTH_AraC_N"/>
</dbReference>
<dbReference type="Pfam" id="PF06719">
    <property type="entry name" value="AraC_N"/>
    <property type="match status" value="1"/>
</dbReference>
<accession>A0ABU4SEX9</accession>
<evidence type="ECO:0000313" key="6">
    <source>
        <dbReference type="Proteomes" id="UP001271890"/>
    </source>
</evidence>
<dbReference type="SMART" id="SM00342">
    <property type="entry name" value="HTH_ARAC"/>
    <property type="match status" value="1"/>
</dbReference>
<dbReference type="InterPro" id="IPR018060">
    <property type="entry name" value="HTH_AraC"/>
</dbReference>
<evidence type="ECO:0000259" key="4">
    <source>
        <dbReference type="PROSITE" id="PS01124"/>
    </source>
</evidence>
<dbReference type="PANTHER" id="PTHR43436">
    <property type="entry name" value="ARAC-FAMILY TRANSCRIPTIONAL REGULATOR"/>
    <property type="match status" value="1"/>
</dbReference>
<dbReference type="Gene3D" id="1.10.10.60">
    <property type="entry name" value="Homeodomain-like"/>
    <property type="match status" value="2"/>
</dbReference>
<comment type="caution">
    <text evidence="5">The sequence shown here is derived from an EMBL/GenBank/DDBJ whole genome shotgun (WGS) entry which is preliminary data.</text>
</comment>
<dbReference type="InterPro" id="IPR009057">
    <property type="entry name" value="Homeodomain-like_sf"/>
</dbReference>
<evidence type="ECO:0000313" key="5">
    <source>
        <dbReference type="EMBL" id="MDX7989319.1"/>
    </source>
</evidence>
<dbReference type="EMBL" id="VCDN01000123">
    <property type="protein sequence ID" value="MDX7989319.1"/>
    <property type="molecule type" value="Genomic_DNA"/>
</dbReference>
<evidence type="ECO:0000256" key="3">
    <source>
        <dbReference type="ARBA" id="ARBA00023163"/>
    </source>
</evidence>
<keyword evidence="1" id="KW-0805">Transcription regulation</keyword>
<dbReference type="RefSeq" id="WP_319931688.1">
    <property type="nucleotide sequence ID" value="NZ_VCDN01000123.1"/>
</dbReference>
<dbReference type="InterPro" id="IPR018062">
    <property type="entry name" value="HTH_AraC-typ_CS"/>
</dbReference>
<protein>
    <submittedName>
        <fullName evidence="5">AraC family transcriptional regulator</fullName>
    </submittedName>
</protein>
<evidence type="ECO:0000256" key="1">
    <source>
        <dbReference type="ARBA" id="ARBA00023015"/>
    </source>
</evidence>
<sequence length="314" mass="35702">MNGMYSTADTIEIDAQQQKLAGKIARFTCPNAHAAKTAIPQLTFCHQVQSTTPISELHEPSIMIIAQGAKRVTIGDRSYYCDSRQLLVTSINIPTITQVCTASQDAPFLCLMLQLDIQEVSKLMVEDKVMIKPRIQDPCALVLTPVTHSLLSCINRLLDLLDTPEDIPVLSPLLQTEIIYRLLKSNLGGYLQQMASQESPSHQIHHTIHWLKKHFTEPVKVEQLAQIAKMSLSSFHQHFKAVTSMSPLQYQKWLRLHEARRVLLTQHDTMSSVAFQVGYESTSQFNREYSRLFGEPPCRDMKRLRIVSEQYSKQ</sequence>
<dbReference type="Proteomes" id="UP001271890">
    <property type="component" value="Unassembled WGS sequence"/>
</dbReference>
<dbReference type="PROSITE" id="PS01124">
    <property type="entry name" value="HTH_ARAC_FAMILY_2"/>
    <property type="match status" value="1"/>
</dbReference>
<feature type="domain" description="HTH araC/xylS-type" evidence="4">
    <location>
        <begin position="205"/>
        <end position="303"/>
    </location>
</feature>
<dbReference type="SUPFAM" id="SSF46689">
    <property type="entry name" value="Homeodomain-like"/>
    <property type="match status" value="2"/>
</dbReference>
<keyword evidence="6" id="KW-1185">Reference proteome</keyword>
<dbReference type="Pfam" id="PF12833">
    <property type="entry name" value="HTH_18"/>
    <property type="match status" value="1"/>
</dbReference>
<organism evidence="5 6">
    <name type="scientific">Xenorhabdus santafensis</name>
    <dbReference type="NCBI Taxonomy" id="2582833"/>
    <lineage>
        <taxon>Bacteria</taxon>
        <taxon>Pseudomonadati</taxon>
        <taxon>Pseudomonadota</taxon>
        <taxon>Gammaproteobacteria</taxon>
        <taxon>Enterobacterales</taxon>
        <taxon>Morganellaceae</taxon>
        <taxon>Xenorhabdus</taxon>
    </lineage>
</organism>
<keyword evidence="3" id="KW-0804">Transcription</keyword>
<dbReference type="PROSITE" id="PS00041">
    <property type="entry name" value="HTH_ARAC_FAMILY_1"/>
    <property type="match status" value="1"/>
</dbReference>
<reference evidence="6" key="1">
    <citation type="journal article" date="2024" name="Toxins">
        <title>Genome Sequence Analysis of Native Xenorhabdus Strains Isolated from Entomopathogenic Nematodes in Argentina.</title>
        <authorList>
            <person name="Palma L."/>
            <person name="Frizzo L."/>
            <person name="Kaiser S."/>
            <person name="Berry C."/>
            <person name="Caballero P."/>
            <person name="Bode H.B."/>
            <person name="Del Valle E.E."/>
        </authorList>
    </citation>
    <scope>NUCLEOTIDE SEQUENCE [LARGE SCALE GENOMIC DNA]</scope>
    <source>
        <strain evidence="6">12</strain>
    </source>
</reference>
<proteinExistence type="predicted"/>
<dbReference type="PANTHER" id="PTHR43436:SF1">
    <property type="entry name" value="TRANSCRIPTIONAL REGULATORY PROTEIN"/>
    <property type="match status" value="1"/>
</dbReference>
<evidence type="ECO:0000256" key="2">
    <source>
        <dbReference type="ARBA" id="ARBA00023125"/>
    </source>
</evidence>
<name>A0ABU4SEX9_9GAMM</name>
<keyword evidence="2" id="KW-0238">DNA-binding</keyword>